<dbReference type="AlphaFoldDB" id="A0A1H6M1F1"/>
<dbReference type="Gene3D" id="1.20.120.1630">
    <property type="match status" value="1"/>
</dbReference>
<dbReference type="GO" id="GO:0032259">
    <property type="term" value="P:methylation"/>
    <property type="evidence" value="ECO:0007669"/>
    <property type="project" value="UniProtKB-KW"/>
</dbReference>
<evidence type="ECO:0000313" key="6">
    <source>
        <dbReference type="EMBL" id="SEH95005.1"/>
    </source>
</evidence>
<sequence>MIYVVIQFSCIIYLVLNAQLENLAILEYLLLAIAVVIGLMAVINMKPRNLNIVPTLKNQHQLVINGIYRYIQHPMYTSILLLCIAFTLSNAHYLAQGIMLVLVVDLILKSNLEEKLLIQRFDTYQDYRNKTGCFVPFFINKRLFLVFLSNSLACPISKT</sequence>
<dbReference type="PANTHER" id="PTHR43847:SF1">
    <property type="entry name" value="BLL3993 PROTEIN"/>
    <property type="match status" value="1"/>
</dbReference>
<comment type="subcellular location">
    <subcellularLocation>
        <location evidence="1">Endomembrane system</location>
        <topology evidence="1">Multi-pass membrane protein</topology>
    </subcellularLocation>
</comment>
<keyword evidence="2 5" id="KW-0812">Transmembrane</keyword>
<keyword evidence="4 5" id="KW-0472">Membrane</keyword>
<evidence type="ECO:0000256" key="3">
    <source>
        <dbReference type="ARBA" id="ARBA00022989"/>
    </source>
</evidence>
<protein>
    <submittedName>
        <fullName evidence="6">[weak similarity to] Isoprenylcysteine carboxylmethyltransferase</fullName>
    </submittedName>
</protein>
<name>A0A1H6M1F1_9GAMM</name>
<dbReference type="PANTHER" id="PTHR43847">
    <property type="entry name" value="BLL3993 PROTEIN"/>
    <property type="match status" value="1"/>
</dbReference>
<proteinExistence type="predicted"/>
<accession>A0A1H6M1F1</accession>
<dbReference type="InterPro" id="IPR007318">
    <property type="entry name" value="Phopholipid_MeTrfase"/>
</dbReference>
<reference evidence="7" key="1">
    <citation type="submission" date="2016-06" db="EMBL/GenBank/DDBJ databases">
        <authorList>
            <person name="Petersen J."/>
            <person name="Sayavedra L."/>
        </authorList>
    </citation>
    <scope>NUCLEOTIDE SEQUENCE [LARGE SCALE GENOMIC DNA]</scope>
    <source>
        <strain evidence="7">BazSymB</strain>
    </source>
</reference>
<evidence type="ECO:0000256" key="2">
    <source>
        <dbReference type="ARBA" id="ARBA00022692"/>
    </source>
</evidence>
<keyword evidence="6" id="KW-0808">Transferase</keyword>
<keyword evidence="6" id="KW-0489">Methyltransferase</keyword>
<dbReference type="EMBL" id="CVUD02000254">
    <property type="protein sequence ID" value="SEH95005.1"/>
    <property type="molecule type" value="Genomic_DNA"/>
</dbReference>
<organism evidence="6 7">
    <name type="scientific">Bathymodiolus azoricus thioautotrophic gill symbiont</name>
    <dbReference type="NCBI Taxonomy" id="235205"/>
    <lineage>
        <taxon>Bacteria</taxon>
        <taxon>Pseudomonadati</taxon>
        <taxon>Pseudomonadota</taxon>
        <taxon>Gammaproteobacteria</taxon>
        <taxon>sulfur-oxidizing symbionts</taxon>
    </lineage>
</organism>
<feature type="non-terminal residue" evidence="6">
    <location>
        <position position="159"/>
    </location>
</feature>
<dbReference type="Pfam" id="PF04191">
    <property type="entry name" value="PEMT"/>
    <property type="match status" value="1"/>
</dbReference>
<evidence type="ECO:0000313" key="7">
    <source>
        <dbReference type="Proteomes" id="UP000198559"/>
    </source>
</evidence>
<evidence type="ECO:0000256" key="1">
    <source>
        <dbReference type="ARBA" id="ARBA00004127"/>
    </source>
</evidence>
<feature type="transmembrane region" description="Helical" evidence="5">
    <location>
        <begin position="67"/>
        <end position="87"/>
    </location>
</feature>
<dbReference type="Proteomes" id="UP000198559">
    <property type="component" value="Unassembled WGS sequence"/>
</dbReference>
<feature type="transmembrane region" description="Helical" evidence="5">
    <location>
        <begin position="28"/>
        <end position="46"/>
    </location>
</feature>
<evidence type="ECO:0000256" key="4">
    <source>
        <dbReference type="ARBA" id="ARBA00023136"/>
    </source>
</evidence>
<feature type="transmembrane region" description="Helical" evidence="5">
    <location>
        <begin position="93"/>
        <end position="112"/>
    </location>
</feature>
<dbReference type="GO" id="GO:0008168">
    <property type="term" value="F:methyltransferase activity"/>
    <property type="evidence" value="ECO:0007669"/>
    <property type="project" value="UniProtKB-KW"/>
</dbReference>
<dbReference type="InterPro" id="IPR052527">
    <property type="entry name" value="Metal_cation-efflux_comp"/>
</dbReference>
<dbReference type="STRING" id="235205.BAZSYMB_SCAFFOLD00011_27"/>
<gene>
    <name evidence="6" type="ORF">BAZSYMB_SCAFFOLD00011_27</name>
</gene>
<dbReference type="GO" id="GO:0012505">
    <property type="term" value="C:endomembrane system"/>
    <property type="evidence" value="ECO:0007669"/>
    <property type="project" value="UniProtKB-SubCell"/>
</dbReference>
<evidence type="ECO:0000256" key="5">
    <source>
        <dbReference type="SAM" id="Phobius"/>
    </source>
</evidence>
<keyword evidence="3 5" id="KW-1133">Transmembrane helix</keyword>